<feature type="transmembrane region" description="Helical" evidence="6">
    <location>
        <begin position="370"/>
        <end position="392"/>
    </location>
</feature>
<feature type="transmembrane region" description="Helical" evidence="6">
    <location>
        <begin position="193"/>
        <end position="215"/>
    </location>
</feature>
<accession>A0A9N9KWP5</accession>
<keyword evidence="3 6" id="KW-0812">Transmembrane</keyword>
<feature type="transmembrane region" description="Helical" evidence="6">
    <location>
        <begin position="166"/>
        <end position="187"/>
    </location>
</feature>
<dbReference type="Gene3D" id="1.20.1250.20">
    <property type="entry name" value="MFS general substrate transporter like domains"/>
    <property type="match status" value="1"/>
</dbReference>
<evidence type="ECO:0000256" key="2">
    <source>
        <dbReference type="ARBA" id="ARBA00007520"/>
    </source>
</evidence>
<dbReference type="InterPro" id="IPR011701">
    <property type="entry name" value="MFS"/>
</dbReference>
<evidence type="ECO:0000256" key="5">
    <source>
        <dbReference type="ARBA" id="ARBA00023136"/>
    </source>
</evidence>
<feature type="transmembrane region" description="Helical" evidence="6">
    <location>
        <begin position="311"/>
        <end position="332"/>
    </location>
</feature>
<evidence type="ECO:0000256" key="3">
    <source>
        <dbReference type="ARBA" id="ARBA00022692"/>
    </source>
</evidence>
<evidence type="ECO:0000256" key="1">
    <source>
        <dbReference type="ARBA" id="ARBA00004141"/>
    </source>
</evidence>
<keyword evidence="9" id="KW-1185">Reference proteome</keyword>
<sequence>MISTNAKRDALANLELKPEKPGEVDAQPDSTTGYVVGFKLASILGSVSLACFLMLLDTMVISTAIPSITDTFNSLPDIGWYASAYQFGSAAPQPLTGKVYTHFNTKWSFLFFFGVFEIGSLLCGAALSSNMLIIGRAVAGFGAAGIINGALTIISSCVPMKRRPALIGLTMGLTQLGVIAGPLIGGAFTSYTTWRWCFYINLPLGIVPTATLLLVQIPEQTPKRSPVAIMSKLHKYLDLIGFALFSASVLQLLLALQYGGSQYLWNSSRVIGLFCGSIVTFIVWILWNHCKGEDALMPASMVRQREVWSSGLYQSLVVSAMYGATFYLPIYFQAINQATAILSGVYLLPAILSQLVAAGLSGLLLQKIGYVIPLAIFGTVLLSIGSGIFSILQPGSPIKLWVGLQILTGTGAGLSMQLAIMTVQAVVGGELLSSGMAFVIFAQSLGPAIILVLCNVIFSASLSTQLQERAPQANAEAILSAGATGFRAILKPGDLPGVLLAYANSVGRVFYLVASVASASVLVLWGMGWRDIRKGGVNVTNNV</sequence>
<dbReference type="InterPro" id="IPR020846">
    <property type="entry name" value="MFS_dom"/>
</dbReference>
<dbReference type="PROSITE" id="PS50850">
    <property type="entry name" value="MFS"/>
    <property type="match status" value="1"/>
</dbReference>
<feature type="transmembrane region" description="Helical" evidence="6">
    <location>
        <begin position="270"/>
        <end position="290"/>
    </location>
</feature>
<protein>
    <recommendedName>
        <fullName evidence="7">Major facilitator superfamily (MFS) profile domain-containing protein</fullName>
    </recommendedName>
</protein>
<dbReference type="CDD" id="cd17502">
    <property type="entry name" value="MFS_Azr1_MDR_like"/>
    <property type="match status" value="1"/>
</dbReference>
<feature type="transmembrane region" description="Helical" evidence="6">
    <location>
        <begin position="236"/>
        <end position="258"/>
    </location>
</feature>
<dbReference type="InterPro" id="IPR036259">
    <property type="entry name" value="MFS_trans_sf"/>
</dbReference>
<proteinExistence type="inferred from homology"/>
<evidence type="ECO:0000256" key="6">
    <source>
        <dbReference type="SAM" id="Phobius"/>
    </source>
</evidence>
<dbReference type="Proteomes" id="UP000696280">
    <property type="component" value="Unassembled WGS sequence"/>
</dbReference>
<evidence type="ECO:0000256" key="4">
    <source>
        <dbReference type="ARBA" id="ARBA00022989"/>
    </source>
</evidence>
<comment type="subcellular location">
    <subcellularLocation>
        <location evidence="1">Membrane</location>
        <topology evidence="1">Multi-pass membrane protein</topology>
    </subcellularLocation>
</comment>
<dbReference type="GO" id="GO:0005886">
    <property type="term" value="C:plasma membrane"/>
    <property type="evidence" value="ECO:0007669"/>
    <property type="project" value="TreeGrafter"/>
</dbReference>
<dbReference type="Gene3D" id="1.20.1720.10">
    <property type="entry name" value="Multidrug resistance protein D"/>
    <property type="match status" value="1"/>
</dbReference>
<dbReference type="SUPFAM" id="SSF103473">
    <property type="entry name" value="MFS general substrate transporter"/>
    <property type="match status" value="1"/>
</dbReference>
<dbReference type="GO" id="GO:0022857">
    <property type="term" value="F:transmembrane transporter activity"/>
    <property type="evidence" value="ECO:0007669"/>
    <property type="project" value="InterPro"/>
</dbReference>
<name>A0A9N9KWP5_9HELO</name>
<reference evidence="8" key="1">
    <citation type="submission" date="2021-07" db="EMBL/GenBank/DDBJ databases">
        <authorList>
            <person name="Durling M."/>
        </authorList>
    </citation>
    <scope>NUCLEOTIDE SEQUENCE</scope>
</reference>
<organism evidence="8 9">
    <name type="scientific">Hymenoscyphus fraxineus</name>
    <dbReference type="NCBI Taxonomy" id="746836"/>
    <lineage>
        <taxon>Eukaryota</taxon>
        <taxon>Fungi</taxon>
        <taxon>Dikarya</taxon>
        <taxon>Ascomycota</taxon>
        <taxon>Pezizomycotina</taxon>
        <taxon>Leotiomycetes</taxon>
        <taxon>Helotiales</taxon>
        <taxon>Helotiaceae</taxon>
        <taxon>Hymenoscyphus</taxon>
    </lineage>
</organism>
<comment type="similarity">
    <text evidence="2">Belongs to the major facilitator superfamily. TCR/Tet family.</text>
</comment>
<evidence type="ECO:0000313" key="8">
    <source>
        <dbReference type="EMBL" id="CAG8953372.1"/>
    </source>
</evidence>
<evidence type="ECO:0000313" key="9">
    <source>
        <dbReference type="Proteomes" id="UP000696280"/>
    </source>
</evidence>
<dbReference type="OrthoDB" id="10021397at2759"/>
<feature type="transmembrane region" description="Helical" evidence="6">
    <location>
        <begin position="509"/>
        <end position="527"/>
    </location>
</feature>
<dbReference type="EMBL" id="CAJVRL010000050">
    <property type="protein sequence ID" value="CAG8953372.1"/>
    <property type="molecule type" value="Genomic_DNA"/>
</dbReference>
<dbReference type="AlphaFoldDB" id="A0A9N9KWP5"/>
<feature type="transmembrane region" description="Helical" evidence="6">
    <location>
        <begin position="107"/>
        <end position="127"/>
    </location>
</feature>
<feature type="transmembrane region" description="Helical" evidence="6">
    <location>
        <begin position="435"/>
        <end position="458"/>
    </location>
</feature>
<keyword evidence="5 6" id="KW-0472">Membrane</keyword>
<feature type="transmembrane region" description="Helical" evidence="6">
    <location>
        <begin position="398"/>
        <end position="423"/>
    </location>
</feature>
<feature type="transmembrane region" description="Helical" evidence="6">
    <location>
        <begin position="338"/>
        <end position="358"/>
    </location>
</feature>
<dbReference type="PANTHER" id="PTHR23501:SF193">
    <property type="entry name" value="MULTIDRUG TRANSPORTER, PUTATIVE (AFU_ORTHOLOGUE AFUA_8G00940)-RELATED"/>
    <property type="match status" value="1"/>
</dbReference>
<dbReference type="Pfam" id="PF07690">
    <property type="entry name" value="MFS_1"/>
    <property type="match status" value="1"/>
</dbReference>
<feature type="transmembrane region" description="Helical" evidence="6">
    <location>
        <begin position="133"/>
        <end position="154"/>
    </location>
</feature>
<feature type="transmembrane region" description="Helical" evidence="6">
    <location>
        <begin position="34"/>
        <end position="56"/>
    </location>
</feature>
<gene>
    <name evidence="8" type="ORF">HYFRA_00010117</name>
</gene>
<evidence type="ECO:0000259" key="7">
    <source>
        <dbReference type="PROSITE" id="PS50850"/>
    </source>
</evidence>
<feature type="domain" description="Major facilitator superfamily (MFS) profile" evidence="7">
    <location>
        <begin position="43"/>
        <end position="532"/>
    </location>
</feature>
<comment type="caution">
    <text evidence="8">The sequence shown here is derived from an EMBL/GenBank/DDBJ whole genome shotgun (WGS) entry which is preliminary data.</text>
</comment>
<dbReference type="PANTHER" id="PTHR23501">
    <property type="entry name" value="MAJOR FACILITATOR SUPERFAMILY"/>
    <property type="match status" value="1"/>
</dbReference>
<keyword evidence="4 6" id="KW-1133">Transmembrane helix</keyword>